<dbReference type="AlphaFoldDB" id="A0A1J4K605"/>
<dbReference type="OrthoDB" id="10618313at2759"/>
<sequence length="401" mass="45890">MDSSIKQKELTKLELQSYANGGKTRSEAIYDFSRIHRKEYSMILTALKKYGIKHLTKLGFSLDLYYESYKSEFPSLRQQEGTKVIRSVKPRVEPSILSESAYRKIPNAVDLLLDALDYILANSITMESLTFRSFQLTKAQIERLSNSIEKNSSLTSLTFDNVTLFDEGFSILVRRLHRPGLKALHFKNCGLTDASIDFIKSILHYHVSLQREAEWKASLEIDGIVDTICLTTLDVQYNLFSVRLLMEIADILADMPLTLLDIRNNQPMDEQIASNIRKNIPHVCIKTKAKSLHRRRKMKNTTKRKSATFSNDDLEESTHELIMPQFQFNRPPSAGSTGTAKSEEILLTKGVTVIGKRANEFSQYIQDLCSFADEIMRAQRNSTLVHPKKRRAQSVTRKSRK</sequence>
<dbReference type="Gene3D" id="3.80.10.10">
    <property type="entry name" value="Ribonuclease Inhibitor"/>
    <property type="match status" value="1"/>
</dbReference>
<accession>A0A1J4K605</accession>
<evidence type="ECO:0000313" key="2">
    <source>
        <dbReference type="EMBL" id="OHT06889.1"/>
    </source>
</evidence>
<organism evidence="2 3">
    <name type="scientific">Tritrichomonas foetus</name>
    <dbReference type="NCBI Taxonomy" id="1144522"/>
    <lineage>
        <taxon>Eukaryota</taxon>
        <taxon>Metamonada</taxon>
        <taxon>Parabasalia</taxon>
        <taxon>Tritrichomonadida</taxon>
        <taxon>Tritrichomonadidae</taxon>
        <taxon>Tritrichomonas</taxon>
    </lineage>
</organism>
<gene>
    <name evidence="2" type="ORF">TRFO_24993</name>
</gene>
<feature type="region of interest" description="Disordered" evidence="1">
    <location>
        <begin position="382"/>
        <end position="401"/>
    </location>
</feature>
<evidence type="ECO:0000256" key="1">
    <source>
        <dbReference type="SAM" id="MobiDB-lite"/>
    </source>
</evidence>
<dbReference type="RefSeq" id="XP_068360025.1">
    <property type="nucleotide sequence ID" value="XM_068504066.1"/>
</dbReference>
<dbReference type="PANTHER" id="PTHR24110:SF3">
    <property type="entry name" value="CENTROSOMAL PROTEIN OF 78 KDA"/>
    <property type="match status" value="1"/>
</dbReference>
<dbReference type="SUPFAM" id="SSF52047">
    <property type="entry name" value="RNI-like"/>
    <property type="match status" value="1"/>
</dbReference>
<feature type="compositionally biased region" description="Basic residues" evidence="1">
    <location>
        <begin position="386"/>
        <end position="401"/>
    </location>
</feature>
<evidence type="ECO:0008006" key="4">
    <source>
        <dbReference type="Google" id="ProtNLM"/>
    </source>
</evidence>
<keyword evidence="3" id="KW-1185">Reference proteome</keyword>
<proteinExistence type="predicted"/>
<protein>
    <recommendedName>
        <fullName evidence="4">Leucine Rich Repeat family protein</fullName>
    </recommendedName>
</protein>
<dbReference type="Proteomes" id="UP000179807">
    <property type="component" value="Unassembled WGS sequence"/>
</dbReference>
<dbReference type="PANTHER" id="PTHR24110">
    <property type="entry name" value="CENTROSOMAL PROTEIN OF 78 KDA"/>
    <property type="match status" value="1"/>
</dbReference>
<reference evidence="2" key="1">
    <citation type="submission" date="2016-10" db="EMBL/GenBank/DDBJ databases">
        <authorList>
            <person name="Benchimol M."/>
            <person name="Almeida L.G."/>
            <person name="Vasconcelos A.T."/>
            <person name="Perreira-Neves A."/>
            <person name="Rosa I.A."/>
            <person name="Tasca T."/>
            <person name="Bogo M.R."/>
            <person name="de Souza W."/>
        </authorList>
    </citation>
    <scope>NUCLEOTIDE SEQUENCE [LARGE SCALE GENOMIC DNA]</scope>
    <source>
        <strain evidence="2">K</strain>
    </source>
</reference>
<dbReference type="GeneID" id="94838770"/>
<comment type="caution">
    <text evidence="2">The sequence shown here is derived from an EMBL/GenBank/DDBJ whole genome shotgun (WGS) entry which is preliminary data.</text>
</comment>
<name>A0A1J4K605_9EUKA</name>
<dbReference type="EMBL" id="MLAK01000712">
    <property type="protein sequence ID" value="OHT06889.1"/>
    <property type="molecule type" value="Genomic_DNA"/>
</dbReference>
<dbReference type="VEuPathDB" id="TrichDB:TRFO_24993"/>
<evidence type="ECO:0000313" key="3">
    <source>
        <dbReference type="Proteomes" id="UP000179807"/>
    </source>
</evidence>
<dbReference type="InterPro" id="IPR032675">
    <property type="entry name" value="LRR_dom_sf"/>
</dbReference>